<proteinExistence type="predicted"/>
<accession>A0A841H6C5</accession>
<feature type="transmembrane region" description="Helical" evidence="1">
    <location>
        <begin position="159"/>
        <end position="175"/>
    </location>
</feature>
<evidence type="ECO:0000256" key="1">
    <source>
        <dbReference type="SAM" id="Phobius"/>
    </source>
</evidence>
<dbReference type="Proteomes" id="UP000582837">
    <property type="component" value="Unassembled WGS sequence"/>
</dbReference>
<dbReference type="PANTHER" id="PTHR37381">
    <property type="entry name" value="PENTATRICOPEPTIDE REPEAT (PPR) SUPERFAMILY PROTEIN"/>
    <property type="match status" value="1"/>
</dbReference>
<reference evidence="2 3" key="1">
    <citation type="submission" date="2020-08" db="EMBL/GenBank/DDBJ databases">
        <title>Genomic Encyclopedia of Type Strains, Phase IV (KMG-IV): sequencing the most valuable type-strain genomes for metagenomic binning, comparative biology and taxonomic classification.</title>
        <authorList>
            <person name="Goeker M."/>
        </authorList>
    </citation>
    <scope>NUCLEOTIDE SEQUENCE [LARGE SCALE GENOMIC DNA]</scope>
    <source>
        <strain evidence="2 3">DSM 29007</strain>
    </source>
</reference>
<dbReference type="PANTHER" id="PTHR37381:SF1">
    <property type="entry name" value="PENTATRICOPEPTIDE REPEAT (PPR) SUPERFAMILY PROTEIN"/>
    <property type="match status" value="1"/>
</dbReference>
<evidence type="ECO:0000313" key="2">
    <source>
        <dbReference type="EMBL" id="MBB6073484.1"/>
    </source>
</evidence>
<protein>
    <submittedName>
        <fullName evidence="2">Uncharacterized protein</fullName>
    </submittedName>
</protein>
<dbReference type="AlphaFoldDB" id="A0A841H6C5"/>
<dbReference type="RefSeq" id="WP_170038537.1">
    <property type="nucleotide sequence ID" value="NZ_JABDTL010000002.1"/>
</dbReference>
<organism evidence="2 3">
    <name type="scientific">Longimicrobium terrae</name>
    <dbReference type="NCBI Taxonomy" id="1639882"/>
    <lineage>
        <taxon>Bacteria</taxon>
        <taxon>Pseudomonadati</taxon>
        <taxon>Gemmatimonadota</taxon>
        <taxon>Longimicrobiia</taxon>
        <taxon>Longimicrobiales</taxon>
        <taxon>Longimicrobiaceae</taxon>
        <taxon>Longimicrobium</taxon>
    </lineage>
</organism>
<keyword evidence="1" id="KW-1133">Transmembrane helix</keyword>
<keyword evidence="1" id="KW-0472">Membrane</keyword>
<keyword evidence="1" id="KW-0812">Transmembrane</keyword>
<name>A0A841H6C5_9BACT</name>
<gene>
    <name evidence="2" type="ORF">HNQ61_005154</name>
</gene>
<comment type="caution">
    <text evidence="2">The sequence shown here is derived from an EMBL/GenBank/DDBJ whole genome shotgun (WGS) entry which is preliminary data.</text>
</comment>
<dbReference type="EMBL" id="JACHIA010000025">
    <property type="protein sequence ID" value="MBB6073484.1"/>
    <property type="molecule type" value="Genomic_DNA"/>
</dbReference>
<sequence length="332" mass="36410">MIFNCPVCHTPAGELAASGTQTLFCGNCRFKYHITAGRLESRGSREIVHSAQTHQSAARTSREYEFRIAQPEGLRTITLRIPGREDRFIAHKNDKLAIVHAMRGDVAENAIAVINQTTGKEVVIGKPGQTTLFGSVVSGMAAGLITLFALAALDVSGTIAALLSVLLAGIVAYTLQEKLKPRHAISAAQQSALGRSTQLLLQKSGLEQRIQEVTADRRQRMEIREKLLGLQAKMQEVGADLYQTRMDRIRGALPLLDEQLALDDKLLHAYRRTQLMMEIELESSSAADAIPESLPGEFGARQAEIEAIEARTSDLKLLLSANEEVERFIRGE</sequence>
<feature type="transmembrane region" description="Helical" evidence="1">
    <location>
        <begin position="132"/>
        <end position="153"/>
    </location>
</feature>
<evidence type="ECO:0000313" key="3">
    <source>
        <dbReference type="Proteomes" id="UP000582837"/>
    </source>
</evidence>
<keyword evidence="3" id="KW-1185">Reference proteome</keyword>